<name>A0A5B8XLK3_9DELT</name>
<feature type="transmembrane region" description="Helical" evidence="1">
    <location>
        <begin position="231"/>
        <end position="256"/>
    </location>
</feature>
<reference evidence="3 4" key="1">
    <citation type="submission" date="2019-08" db="EMBL/GenBank/DDBJ databases">
        <authorList>
            <person name="Liang Q."/>
        </authorList>
    </citation>
    <scope>NUCLEOTIDE SEQUENCE [LARGE SCALE GENOMIC DNA]</scope>
    <source>
        <strain evidence="3 4">V1718</strain>
    </source>
</reference>
<dbReference type="Gene3D" id="2.60.200.20">
    <property type="match status" value="2"/>
</dbReference>
<dbReference type="InterPro" id="IPR008984">
    <property type="entry name" value="SMAD_FHA_dom_sf"/>
</dbReference>
<dbReference type="Proteomes" id="UP000321595">
    <property type="component" value="Chromosome"/>
</dbReference>
<dbReference type="CDD" id="cd00060">
    <property type="entry name" value="FHA"/>
    <property type="match status" value="2"/>
</dbReference>
<feature type="domain" description="FHA" evidence="2">
    <location>
        <begin position="140"/>
        <end position="189"/>
    </location>
</feature>
<dbReference type="PANTHER" id="PTHR23308">
    <property type="entry name" value="NUCLEAR INHIBITOR OF PROTEIN PHOSPHATASE-1"/>
    <property type="match status" value="1"/>
</dbReference>
<dbReference type="Pfam" id="PF00498">
    <property type="entry name" value="FHA"/>
    <property type="match status" value="2"/>
</dbReference>
<dbReference type="InterPro" id="IPR011990">
    <property type="entry name" value="TPR-like_helical_dom_sf"/>
</dbReference>
<protein>
    <submittedName>
        <fullName evidence="3">FHA domain-containing protein</fullName>
    </submittedName>
</protein>
<dbReference type="SUPFAM" id="SSF49879">
    <property type="entry name" value="SMAD/FHA domain"/>
    <property type="match status" value="2"/>
</dbReference>
<dbReference type="Gene3D" id="1.25.40.10">
    <property type="entry name" value="Tetratricopeptide repeat domain"/>
    <property type="match status" value="1"/>
</dbReference>
<gene>
    <name evidence="3" type="ORF">FRD01_01555</name>
</gene>
<keyword evidence="1" id="KW-0812">Transmembrane</keyword>
<sequence length="432" mass="48031">MFTLTIEDANGQIAHRFTFDHGSYIVGRHESCDIVIPSTAVSRQHARIFVDNGRCFVEDMGSSNGVIVDGQRVLKQRDLGSASQIKIGDFYLYLEFKRQESNRANMLQTLFIQDSDGHHKIVRINDSFAGEEFGLSEVENTIGRTDENFILLSDASISRMHAKVVRQGESHIVEDLGSSNGTRVNGKLIKQPTPVNPGDRIHFGNIEFVFVTGSTQVNPADYASRPGSSKFFVTLGLGVLLLLGITVGAVLVFGFFSLKDKDPAVENVAAEDTIDQRAQTLLTSAEKHIAQRDFQAAQVSVDDLLALVPDHPEALKLKDTVAKEVIAANLLEDGERLLEKGQHSEARDALMRIEKDTHAFERAQPTLTHINSTLAYKLSNEAVRLSRSRDKEDWLEARQKALSALEYEPGDEKTEELVAEIEKKLKDKKVKF</sequence>
<evidence type="ECO:0000313" key="3">
    <source>
        <dbReference type="EMBL" id="QED25967.1"/>
    </source>
</evidence>
<keyword evidence="1" id="KW-0472">Membrane</keyword>
<dbReference type="AlphaFoldDB" id="A0A5B8XLK3"/>
<dbReference type="PROSITE" id="PS50006">
    <property type="entry name" value="FHA_DOMAIN"/>
    <property type="match status" value="2"/>
</dbReference>
<evidence type="ECO:0000313" key="4">
    <source>
        <dbReference type="Proteomes" id="UP000321595"/>
    </source>
</evidence>
<evidence type="ECO:0000259" key="2">
    <source>
        <dbReference type="PROSITE" id="PS50006"/>
    </source>
</evidence>
<dbReference type="RefSeq" id="WP_146956998.1">
    <property type="nucleotide sequence ID" value="NZ_CP042467.1"/>
</dbReference>
<dbReference type="KEGG" id="bbae:FRD01_01555"/>
<dbReference type="InterPro" id="IPR050923">
    <property type="entry name" value="Cell_Proc_Reg/RNA_Proc"/>
</dbReference>
<dbReference type="OrthoDB" id="5488182at2"/>
<organism evidence="3 4">
    <name type="scientific">Microvenator marinus</name>
    <dbReference type="NCBI Taxonomy" id="2600177"/>
    <lineage>
        <taxon>Bacteria</taxon>
        <taxon>Deltaproteobacteria</taxon>
        <taxon>Bradymonadales</taxon>
        <taxon>Microvenatoraceae</taxon>
        <taxon>Microvenator</taxon>
    </lineage>
</organism>
<accession>A0A5B8XLK3</accession>
<feature type="domain" description="FHA" evidence="2">
    <location>
        <begin position="24"/>
        <end position="73"/>
    </location>
</feature>
<dbReference type="SMART" id="SM00240">
    <property type="entry name" value="FHA"/>
    <property type="match status" value="2"/>
</dbReference>
<keyword evidence="1" id="KW-1133">Transmembrane helix</keyword>
<keyword evidence="4" id="KW-1185">Reference proteome</keyword>
<dbReference type="InterPro" id="IPR000253">
    <property type="entry name" value="FHA_dom"/>
</dbReference>
<evidence type="ECO:0000256" key="1">
    <source>
        <dbReference type="SAM" id="Phobius"/>
    </source>
</evidence>
<dbReference type="EMBL" id="CP042467">
    <property type="protein sequence ID" value="QED25967.1"/>
    <property type="molecule type" value="Genomic_DNA"/>
</dbReference>
<proteinExistence type="predicted"/>